<dbReference type="AlphaFoldDB" id="A0A540WUI2"/>
<accession>A0A540WUI2</accession>
<proteinExistence type="predicted"/>
<dbReference type="OrthoDB" id="5382837at2"/>
<evidence type="ECO:0000313" key="3">
    <source>
        <dbReference type="Proteomes" id="UP000315369"/>
    </source>
</evidence>
<feature type="region of interest" description="Disordered" evidence="1">
    <location>
        <begin position="101"/>
        <end position="129"/>
    </location>
</feature>
<comment type="caution">
    <text evidence="2">The sequence shown here is derived from an EMBL/GenBank/DDBJ whole genome shotgun (WGS) entry which is preliminary data.</text>
</comment>
<evidence type="ECO:0000313" key="2">
    <source>
        <dbReference type="EMBL" id="TQF12672.1"/>
    </source>
</evidence>
<sequence length="129" mass="13961">MRSLILTATLAVAASGCSTTGGFQKLYPGMTAREVVDAMGEGPTRAQEFPDKSTAWYYGEDRCVLMRDDKLVSKATSKERVAVDTPVVSIRDTAKAWCAPDGYADEGRSEHQVDTPFGTIKRNIDPSAP</sequence>
<keyword evidence="3" id="KW-1185">Reference proteome</keyword>
<dbReference type="RefSeq" id="WP_141645597.1">
    <property type="nucleotide sequence ID" value="NZ_VIFM01000129.1"/>
</dbReference>
<dbReference type="PROSITE" id="PS51257">
    <property type="entry name" value="PROKAR_LIPOPROTEIN"/>
    <property type="match status" value="1"/>
</dbReference>
<evidence type="ECO:0000256" key="1">
    <source>
        <dbReference type="SAM" id="MobiDB-lite"/>
    </source>
</evidence>
<organism evidence="2 3">
    <name type="scientific">Myxococcus llanfairpwllgwyngyllgogerychwyrndrobwllllantysiliogogogochensis</name>
    <dbReference type="NCBI Taxonomy" id="2590453"/>
    <lineage>
        <taxon>Bacteria</taxon>
        <taxon>Pseudomonadati</taxon>
        <taxon>Myxococcota</taxon>
        <taxon>Myxococcia</taxon>
        <taxon>Myxococcales</taxon>
        <taxon>Cystobacterineae</taxon>
        <taxon>Myxococcaceae</taxon>
        <taxon>Myxococcus</taxon>
    </lineage>
</organism>
<dbReference type="EMBL" id="VIFM01000129">
    <property type="protein sequence ID" value="TQF12672.1"/>
    <property type="molecule type" value="Genomic_DNA"/>
</dbReference>
<dbReference type="Proteomes" id="UP000315369">
    <property type="component" value="Unassembled WGS sequence"/>
</dbReference>
<reference evidence="2 3" key="1">
    <citation type="submission" date="2019-06" db="EMBL/GenBank/DDBJ databases">
        <authorList>
            <person name="Livingstone P."/>
            <person name="Whitworth D."/>
        </authorList>
    </citation>
    <scope>NUCLEOTIDE SEQUENCE [LARGE SCALE GENOMIC DNA]</scope>
    <source>
        <strain evidence="2 3">AM401</strain>
    </source>
</reference>
<protein>
    <submittedName>
        <fullName evidence="2">Uncharacterized protein</fullName>
    </submittedName>
</protein>
<gene>
    <name evidence="2" type="ORF">FJV41_27805</name>
</gene>
<name>A0A540WUI2_9BACT</name>